<name>A0A7S3VG24_9STRA</name>
<reference evidence="1" key="1">
    <citation type="submission" date="2021-01" db="EMBL/GenBank/DDBJ databases">
        <authorList>
            <person name="Corre E."/>
            <person name="Pelletier E."/>
            <person name="Niang G."/>
            <person name="Scheremetjew M."/>
            <person name="Finn R."/>
            <person name="Kale V."/>
            <person name="Holt S."/>
            <person name="Cochrane G."/>
            <person name="Meng A."/>
            <person name="Brown T."/>
            <person name="Cohen L."/>
        </authorList>
    </citation>
    <scope>NUCLEOTIDE SEQUENCE</scope>
    <source>
        <strain evidence="1">MM31A-1</strain>
    </source>
</reference>
<dbReference type="EMBL" id="HBIO01030813">
    <property type="protein sequence ID" value="CAE0478756.1"/>
    <property type="molecule type" value="Transcribed_RNA"/>
</dbReference>
<sequence>MSPQATVPTQQIYLGKRWNEQDDETCATEDITTFTCYCKYQPSKAKDINVDNQMAGSQSQEDSQQISTTFRHAARNLSEFRKMHVDFYKTCSILRPLHNAAIPKKVIRSNDMSEVSAYSTSDNTHKKTSSAEVSYVQRVHVLEKASDIPTEVVKHYKTTSKTATESTDGILLPSSEVANTDNIENEELSCEDRSQTQKRANVIAMIRKDFLAQQDK</sequence>
<organism evidence="1">
    <name type="scientific">Chaetoceros debilis</name>
    <dbReference type="NCBI Taxonomy" id="122233"/>
    <lineage>
        <taxon>Eukaryota</taxon>
        <taxon>Sar</taxon>
        <taxon>Stramenopiles</taxon>
        <taxon>Ochrophyta</taxon>
        <taxon>Bacillariophyta</taxon>
        <taxon>Coscinodiscophyceae</taxon>
        <taxon>Chaetocerotophycidae</taxon>
        <taxon>Chaetocerotales</taxon>
        <taxon>Chaetocerotaceae</taxon>
        <taxon>Chaetoceros</taxon>
    </lineage>
</organism>
<evidence type="ECO:0000313" key="1">
    <source>
        <dbReference type="EMBL" id="CAE0478756.1"/>
    </source>
</evidence>
<protein>
    <submittedName>
        <fullName evidence="1">Uncharacterized protein</fullName>
    </submittedName>
</protein>
<dbReference type="AlphaFoldDB" id="A0A7S3VG24"/>
<gene>
    <name evidence="1" type="ORF">CDEB00056_LOCUS23609</name>
</gene>
<accession>A0A7S3VG24</accession>
<proteinExistence type="predicted"/>